<dbReference type="EMBL" id="AP018929">
    <property type="protein sequence ID" value="BBG23351.1"/>
    <property type="molecule type" value="Genomic_DNA"/>
</dbReference>
<dbReference type="Proteomes" id="UP000322983">
    <property type="component" value="Chromosome"/>
</dbReference>
<evidence type="ECO:0000313" key="4">
    <source>
        <dbReference type="Proteomes" id="UP000322983"/>
    </source>
</evidence>
<dbReference type="RefSeq" id="WP_174861567.1">
    <property type="nucleotide sequence ID" value="NZ_AP018929.1"/>
</dbReference>
<keyword evidence="1" id="KW-0812">Transmembrane</keyword>
<evidence type="ECO:0000313" key="5">
    <source>
        <dbReference type="Proteomes" id="UP000325030"/>
    </source>
</evidence>
<keyword evidence="4" id="KW-1185">Reference proteome</keyword>
<accession>A0A510DT64</accession>
<dbReference type="Proteomes" id="UP000325030">
    <property type="component" value="Chromosome"/>
</dbReference>
<reference evidence="2 4" key="2">
    <citation type="journal article" date="2020" name="Int. J. Syst. Evol. Microbiol.">
        <title>Sulfuracidifex tepidarius gen. nov., sp. nov. and transfer of Sulfolobus metallicus Huber and Stetter 1992 to the genus Sulfuracidifex as Sulfuracidifex metallicus comb. nov.</title>
        <authorList>
            <person name="Itoh T."/>
            <person name="Miura T."/>
            <person name="Sakai H.D."/>
            <person name="Kato S."/>
            <person name="Ohkuma M."/>
            <person name="Takashina T."/>
        </authorList>
    </citation>
    <scope>NUCLEOTIDE SEQUENCE [LARGE SCALE GENOMIC DNA]</scope>
    <source>
        <strain evidence="2 4">IC-006</strain>
        <strain evidence="3">IC-007</strain>
    </source>
</reference>
<sequence length="58" mass="6786">MLKVIILSFDLENMLGEIFAGISFILLIILIVIVVYYSRKVSQLKNFYELEYGVMRLL</sequence>
<dbReference type="AlphaFoldDB" id="A0A510DT64"/>
<evidence type="ECO:0000313" key="2">
    <source>
        <dbReference type="EMBL" id="BBG23351.1"/>
    </source>
</evidence>
<feature type="transmembrane region" description="Helical" evidence="1">
    <location>
        <begin position="18"/>
        <end position="37"/>
    </location>
</feature>
<gene>
    <name evidence="2" type="ORF">IC006_0635</name>
    <name evidence="3" type="ORF">IC007_0611</name>
</gene>
<keyword evidence="1" id="KW-1133">Transmembrane helix</keyword>
<dbReference type="GeneID" id="55648524"/>
<evidence type="ECO:0000313" key="3">
    <source>
        <dbReference type="EMBL" id="BBG26106.1"/>
    </source>
</evidence>
<organism evidence="2 4">
    <name type="scientific">Sulfuracidifex tepidarius</name>
    <dbReference type="NCBI Taxonomy" id="1294262"/>
    <lineage>
        <taxon>Archaea</taxon>
        <taxon>Thermoproteota</taxon>
        <taxon>Thermoprotei</taxon>
        <taxon>Sulfolobales</taxon>
        <taxon>Sulfolobaceae</taxon>
        <taxon>Sulfuracidifex</taxon>
    </lineage>
</organism>
<keyword evidence="1" id="KW-0472">Membrane</keyword>
<protein>
    <submittedName>
        <fullName evidence="2">Uncharacterized protein</fullName>
    </submittedName>
</protein>
<dbReference type="KEGG" id="step:IC006_0635"/>
<proteinExistence type="predicted"/>
<accession>A0A510E0U0</accession>
<name>A0A510DT64_9CREN</name>
<evidence type="ECO:0000256" key="1">
    <source>
        <dbReference type="SAM" id="Phobius"/>
    </source>
</evidence>
<dbReference type="EMBL" id="AP018930">
    <property type="protein sequence ID" value="BBG26106.1"/>
    <property type="molecule type" value="Genomic_DNA"/>
</dbReference>
<reference evidence="5" key="1">
    <citation type="submission" date="2018-09" db="EMBL/GenBank/DDBJ databases">
        <title>Complete Genome Sequencing of Sulfolobus sp. JCM 16834.</title>
        <authorList>
            <person name="Kato S."/>
            <person name="Itoh T."/>
            <person name="Ohkuma M."/>
        </authorList>
    </citation>
    <scope>NUCLEOTIDE SEQUENCE [LARGE SCALE GENOMIC DNA]</scope>
    <source>
        <strain evidence="5">IC-007</strain>
    </source>
</reference>